<accession>A0ACB7U1J7</accession>
<dbReference type="Proteomes" id="UP000827976">
    <property type="component" value="Chromosome 19"/>
</dbReference>
<gene>
    <name evidence="1" type="ORF">IHE45_19G126700</name>
</gene>
<evidence type="ECO:0000313" key="1">
    <source>
        <dbReference type="EMBL" id="KAH7654172.1"/>
    </source>
</evidence>
<sequence>MVSKSRGAFCFSSCGAFDLWFPGRGSQVIEEQDMDGNFGPMERVVWPVSVVSGIIMCKMVYDITGWISTLYFKGYNVLSKAQQIEWNNRGFSTFHAILAAAVSFYLLVVSDLFKDNFLDVPMIGRKSVVSDAMFGISIGYFLSDLAMILWLYPALGGKEYILHHGLSLYAIFLSLISGKAQAYILMVLFSEITTPFVNLRWYLDLAGQKNSMLYLYNGIALFFGWLAARIVLFIYFFAHVYLHFDQVKSIFPLGFYSLLAAPSLLTVMNLFWFWKIFKGMVKTLSRKRHTQ</sequence>
<protein>
    <submittedName>
        <fullName evidence="1">TRAM/LAG1/CLN8 homology domain-containing protein</fullName>
    </submittedName>
</protein>
<reference evidence="2" key="1">
    <citation type="journal article" date="2022" name="Nat. Commun.">
        <title>Chromosome evolution and the genetic basis of agronomically important traits in greater yam.</title>
        <authorList>
            <person name="Bredeson J.V."/>
            <person name="Lyons J.B."/>
            <person name="Oniyinde I.O."/>
            <person name="Okereke N.R."/>
            <person name="Kolade O."/>
            <person name="Nnabue I."/>
            <person name="Nwadili C.O."/>
            <person name="Hribova E."/>
            <person name="Parker M."/>
            <person name="Nwogha J."/>
            <person name="Shu S."/>
            <person name="Carlson J."/>
            <person name="Kariba R."/>
            <person name="Muthemba S."/>
            <person name="Knop K."/>
            <person name="Barton G.J."/>
            <person name="Sherwood A.V."/>
            <person name="Lopez-Montes A."/>
            <person name="Asiedu R."/>
            <person name="Jamnadass R."/>
            <person name="Muchugi A."/>
            <person name="Goodstein D."/>
            <person name="Egesi C.N."/>
            <person name="Featherston J."/>
            <person name="Asfaw A."/>
            <person name="Simpson G.G."/>
            <person name="Dolezel J."/>
            <person name="Hendre P.S."/>
            <person name="Van Deynze A."/>
            <person name="Kumar P.L."/>
            <person name="Obidiegwu J.E."/>
            <person name="Bhattacharjee R."/>
            <person name="Rokhsar D.S."/>
        </authorList>
    </citation>
    <scope>NUCLEOTIDE SEQUENCE [LARGE SCALE GENOMIC DNA]</scope>
    <source>
        <strain evidence="2">cv. TDa95/00328</strain>
    </source>
</reference>
<name>A0ACB7U1J7_DIOAL</name>
<keyword evidence="2" id="KW-1185">Reference proteome</keyword>
<proteinExistence type="predicted"/>
<evidence type="ECO:0000313" key="2">
    <source>
        <dbReference type="Proteomes" id="UP000827976"/>
    </source>
</evidence>
<organism evidence="1 2">
    <name type="scientific">Dioscorea alata</name>
    <name type="common">Purple yam</name>
    <dbReference type="NCBI Taxonomy" id="55571"/>
    <lineage>
        <taxon>Eukaryota</taxon>
        <taxon>Viridiplantae</taxon>
        <taxon>Streptophyta</taxon>
        <taxon>Embryophyta</taxon>
        <taxon>Tracheophyta</taxon>
        <taxon>Spermatophyta</taxon>
        <taxon>Magnoliopsida</taxon>
        <taxon>Liliopsida</taxon>
        <taxon>Dioscoreales</taxon>
        <taxon>Dioscoreaceae</taxon>
        <taxon>Dioscorea</taxon>
    </lineage>
</organism>
<comment type="caution">
    <text evidence="1">The sequence shown here is derived from an EMBL/GenBank/DDBJ whole genome shotgun (WGS) entry which is preliminary data.</text>
</comment>
<dbReference type="EMBL" id="CM037029">
    <property type="protein sequence ID" value="KAH7654172.1"/>
    <property type="molecule type" value="Genomic_DNA"/>
</dbReference>